<feature type="domain" description="Thiolase C-terminal" evidence="2">
    <location>
        <begin position="280"/>
        <end position="407"/>
    </location>
</feature>
<dbReference type="InterPro" id="IPR055140">
    <property type="entry name" value="Thiolase_C_2"/>
</dbReference>
<dbReference type="EC" id="2.3.1.16" evidence="3"/>
<reference evidence="3 4" key="1">
    <citation type="submission" date="2018-03" db="EMBL/GenBank/DDBJ databases">
        <title>Draft Genome Sequences of the Obligatory Marine Myxobacteria Enhygromyxa salina SWB007.</title>
        <authorList>
            <person name="Poehlein A."/>
            <person name="Moghaddam J.A."/>
            <person name="Harms H."/>
            <person name="Alanjari M."/>
            <person name="Koenig G.M."/>
            <person name="Daniel R."/>
            <person name="Schaeberle T.F."/>
        </authorList>
    </citation>
    <scope>NUCLEOTIDE SEQUENCE [LARGE SCALE GENOMIC DNA]</scope>
    <source>
        <strain evidence="3 4">SWB007</strain>
    </source>
</reference>
<accession>A0A2S9XT17</accession>
<evidence type="ECO:0000259" key="2">
    <source>
        <dbReference type="Pfam" id="PF22691"/>
    </source>
</evidence>
<dbReference type="InterPro" id="IPR020616">
    <property type="entry name" value="Thiolase_N"/>
</dbReference>
<dbReference type="Gene3D" id="3.40.47.10">
    <property type="match status" value="1"/>
</dbReference>
<dbReference type="InterPro" id="IPR002155">
    <property type="entry name" value="Thiolase"/>
</dbReference>
<keyword evidence="3" id="KW-0012">Acyltransferase</keyword>
<comment type="caution">
    <text evidence="3">The sequence shown here is derived from an EMBL/GenBank/DDBJ whole genome shotgun (WGS) entry which is preliminary data.</text>
</comment>
<evidence type="ECO:0000313" key="3">
    <source>
        <dbReference type="EMBL" id="PRP95997.1"/>
    </source>
</evidence>
<evidence type="ECO:0000259" key="1">
    <source>
        <dbReference type="Pfam" id="PF00108"/>
    </source>
</evidence>
<dbReference type="PANTHER" id="PTHR42870">
    <property type="entry name" value="ACETYL-COA C-ACETYLTRANSFERASE"/>
    <property type="match status" value="1"/>
</dbReference>
<keyword evidence="3" id="KW-0808">Transferase</keyword>
<proteinExistence type="predicted"/>
<organism evidence="3 4">
    <name type="scientific">Enhygromyxa salina</name>
    <dbReference type="NCBI Taxonomy" id="215803"/>
    <lineage>
        <taxon>Bacteria</taxon>
        <taxon>Pseudomonadati</taxon>
        <taxon>Myxococcota</taxon>
        <taxon>Polyangia</taxon>
        <taxon>Nannocystales</taxon>
        <taxon>Nannocystaceae</taxon>
        <taxon>Enhygromyxa</taxon>
    </lineage>
</organism>
<dbReference type="PIRSF" id="PIRSF000429">
    <property type="entry name" value="Ac-CoA_Ac_transf"/>
    <property type="match status" value="1"/>
</dbReference>
<gene>
    <name evidence="3" type="primary">bktB_2</name>
    <name evidence="3" type="ORF">ENSA7_68110</name>
</gene>
<dbReference type="AlphaFoldDB" id="A0A2S9XT17"/>
<dbReference type="PANTHER" id="PTHR42870:SF1">
    <property type="entry name" value="NON-SPECIFIC LIPID-TRANSFER PROTEIN-LIKE 2"/>
    <property type="match status" value="1"/>
</dbReference>
<dbReference type="OrthoDB" id="9785768at2"/>
<evidence type="ECO:0000313" key="4">
    <source>
        <dbReference type="Proteomes" id="UP000238823"/>
    </source>
</evidence>
<dbReference type="Proteomes" id="UP000238823">
    <property type="component" value="Unassembled WGS sequence"/>
</dbReference>
<dbReference type="Pfam" id="PF00108">
    <property type="entry name" value="Thiolase_N"/>
    <property type="match status" value="1"/>
</dbReference>
<dbReference type="Pfam" id="PF22691">
    <property type="entry name" value="Thiolase_C_1"/>
    <property type="match status" value="1"/>
</dbReference>
<feature type="domain" description="Thiolase N-terminal" evidence="1">
    <location>
        <begin position="5"/>
        <end position="234"/>
    </location>
</feature>
<dbReference type="GO" id="GO:0003988">
    <property type="term" value="F:acetyl-CoA C-acyltransferase activity"/>
    <property type="evidence" value="ECO:0007669"/>
    <property type="project" value="UniProtKB-EC"/>
</dbReference>
<dbReference type="RefSeq" id="WP_106093627.1">
    <property type="nucleotide sequence ID" value="NZ_PVNL01000135.1"/>
</dbReference>
<dbReference type="EMBL" id="PVNL01000135">
    <property type="protein sequence ID" value="PRP95997.1"/>
    <property type="molecule type" value="Genomic_DNA"/>
</dbReference>
<protein>
    <submittedName>
        <fullName evidence="3">Beta-ketothiolase BktB</fullName>
        <ecNumber evidence="3">2.3.1.16</ecNumber>
    </submittedName>
</protein>
<dbReference type="SUPFAM" id="SSF53901">
    <property type="entry name" value="Thiolase-like"/>
    <property type="match status" value="2"/>
</dbReference>
<dbReference type="InterPro" id="IPR016039">
    <property type="entry name" value="Thiolase-like"/>
</dbReference>
<sequence length="411" mass="43440">MSRPVFILGGHQTDFARHWTREQLGLIDLIDEAVREGLSDARVSATEVGSIHVGNFAAERFADQGHLGGLVVEACRALEGKPSARHEAACASGSVAIMAARAELLAGLHEVALVVGVELMRNVPGRLAAQHLAPAAWAPAETEGVAFLWPQLFSDLAQTYARRYGLDRAHLVALAQQAFANAKRNPKAQTRGWELSPASFSEDDAINPVIAGQVRRHDCSQITDGAASLVLATEAYARSWAAAQGLTLADLPRIEGVGHRTARISFAGKLADSEDQPHVFPQVHRCIQDALTEAGLDSWRGLDLVETHDCFTSTFYMAIDHFGLTPPGQSFRAIEAGTIAFGGACPFNPSGGLIGLGHPVGATGVRMVLDATRQVSGRAEACQVDGASRAATLNIGGSATTSVCFVVARGN</sequence>
<name>A0A2S9XT17_9BACT</name>
<dbReference type="NCBIfam" id="NF004936">
    <property type="entry name" value="PRK06289.1"/>
    <property type="match status" value="1"/>
</dbReference>
<dbReference type="CDD" id="cd00829">
    <property type="entry name" value="SCP-x_thiolase"/>
    <property type="match status" value="1"/>
</dbReference>